<dbReference type="Pfam" id="PF00805">
    <property type="entry name" value="Pentapeptide"/>
    <property type="match status" value="2"/>
</dbReference>
<dbReference type="InterPro" id="IPR001646">
    <property type="entry name" value="5peptide_repeat"/>
</dbReference>
<dbReference type="InterPro" id="IPR051082">
    <property type="entry name" value="Pentapeptide-BTB/POZ_domain"/>
</dbReference>
<dbReference type="EMBL" id="JARSFG010000020">
    <property type="protein sequence ID" value="MEC1180066.1"/>
    <property type="molecule type" value="Genomic_DNA"/>
</dbReference>
<accession>A0AAW9NUB9</accession>
<evidence type="ECO:0000313" key="1">
    <source>
        <dbReference type="EMBL" id="MEC1180066.1"/>
    </source>
</evidence>
<reference evidence="1 2" key="1">
    <citation type="submission" date="2023-03" db="EMBL/GenBank/DDBJ databases">
        <title>Bacillus Genome Sequencing.</title>
        <authorList>
            <person name="Dunlap C."/>
        </authorList>
    </citation>
    <scope>NUCLEOTIDE SEQUENCE [LARGE SCALE GENOMIC DNA]</scope>
    <source>
        <strain evidence="1 2">B-59205</strain>
    </source>
</reference>
<organism evidence="1 2">
    <name type="scientific">Metasolibacillus meyeri</name>
    <dbReference type="NCBI Taxonomy" id="1071052"/>
    <lineage>
        <taxon>Bacteria</taxon>
        <taxon>Bacillati</taxon>
        <taxon>Bacillota</taxon>
        <taxon>Bacilli</taxon>
        <taxon>Bacillales</taxon>
        <taxon>Caryophanaceae</taxon>
        <taxon>Metasolibacillus</taxon>
    </lineage>
</organism>
<comment type="caution">
    <text evidence="1">The sequence shown here is derived from an EMBL/GenBank/DDBJ whole genome shotgun (WGS) entry which is preliminary data.</text>
</comment>
<keyword evidence="2" id="KW-1185">Reference proteome</keyword>
<dbReference type="PANTHER" id="PTHR14136:SF17">
    <property type="entry name" value="BTB_POZ DOMAIN-CONTAINING PROTEIN KCTD9"/>
    <property type="match status" value="1"/>
</dbReference>
<dbReference type="AlphaFoldDB" id="A0AAW9NUB9"/>
<gene>
    <name evidence="1" type="ORF">P9B03_16310</name>
</gene>
<dbReference type="SUPFAM" id="SSF141571">
    <property type="entry name" value="Pentapeptide repeat-like"/>
    <property type="match status" value="1"/>
</dbReference>
<dbReference type="PANTHER" id="PTHR14136">
    <property type="entry name" value="BTB_POZ DOMAIN-CONTAINING PROTEIN KCTD9"/>
    <property type="match status" value="1"/>
</dbReference>
<protein>
    <submittedName>
        <fullName evidence="1">Pentapeptide repeat-containing protein</fullName>
    </submittedName>
</protein>
<name>A0AAW9NUB9_9BACL</name>
<evidence type="ECO:0000313" key="2">
    <source>
        <dbReference type="Proteomes" id="UP001344888"/>
    </source>
</evidence>
<sequence>MQTAGILQHFYDIEVPKRRLHYLLALEDFFQANKERLAAQFQQDFQAICQALKQQQIQQQKEPLGHITFSLLRTELLAGRYTSLVEGTNGEWFFDTKPIVTTYDAGWALQFLTQLMTELAQYSQTFMGVISQADIEGIQLREASHFYQYVMSLARYALADIEKCPAFKELGCEPLIEIRIGEFLDNSEVVYATDVSQKDAQEIKGWLEQKVEDDYAYEVFHQLDLSSGNYEQLDARYAFFHQVNLSNSRLTGSALIGASFRDSHLTKADCSFSAIHEADFTGCQLQGVNFEQVQGASGLVDRQQWLIPGYLPVRFTAANLENANFTLADLQGADFQGAHLHKTQFAGANLKGAIFSKESQPMIQLDSFQASQVIWR</sequence>
<dbReference type="Proteomes" id="UP001344888">
    <property type="component" value="Unassembled WGS sequence"/>
</dbReference>
<proteinExistence type="predicted"/>
<dbReference type="RefSeq" id="WP_326124577.1">
    <property type="nucleotide sequence ID" value="NZ_JARSFG010000020.1"/>
</dbReference>
<dbReference type="Gene3D" id="2.160.20.80">
    <property type="entry name" value="E3 ubiquitin-protein ligase SopA"/>
    <property type="match status" value="1"/>
</dbReference>